<evidence type="ECO:0000313" key="3">
    <source>
        <dbReference type="EMBL" id="KAJ2008524.1"/>
    </source>
</evidence>
<dbReference type="OrthoDB" id="5547083at2759"/>
<dbReference type="Proteomes" id="UP001150907">
    <property type="component" value="Unassembled WGS sequence"/>
</dbReference>
<protein>
    <submittedName>
        <fullName evidence="3">Uncharacterized protein</fullName>
    </submittedName>
</protein>
<keyword evidence="2" id="KW-1133">Transmembrane helix</keyword>
<dbReference type="AlphaFoldDB" id="A0A9W8BJ85"/>
<evidence type="ECO:0000256" key="1">
    <source>
        <dbReference type="SAM" id="MobiDB-lite"/>
    </source>
</evidence>
<feature type="compositionally biased region" description="Polar residues" evidence="1">
    <location>
        <begin position="237"/>
        <end position="247"/>
    </location>
</feature>
<evidence type="ECO:0000313" key="4">
    <source>
        <dbReference type="Proteomes" id="UP001150907"/>
    </source>
</evidence>
<keyword evidence="2" id="KW-0472">Membrane</keyword>
<reference evidence="3" key="1">
    <citation type="submission" date="2022-07" db="EMBL/GenBank/DDBJ databases">
        <title>Phylogenomic reconstructions and comparative analyses of Kickxellomycotina fungi.</title>
        <authorList>
            <person name="Reynolds N.K."/>
            <person name="Stajich J.E."/>
            <person name="Barry K."/>
            <person name="Grigoriev I.V."/>
            <person name="Crous P."/>
            <person name="Smith M.E."/>
        </authorList>
    </citation>
    <scope>NUCLEOTIDE SEQUENCE</scope>
    <source>
        <strain evidence="3">IMI 214461</strain>
    </source>
</reference>
<name>A0A9W8BJ85_9FUNG</name>
<dbReference type="EMBL" id="JANBQF010000003">
    <property type="protein sequence ID" value="KAJ2008524.1"/>
    <property type="molecule type" value="Genomic_DNA"/>
</dbReference>
<proteinExistence type="predicted"/>
<evidence type="ECO:0000256" key="2">
    <source>
        <dbReference type="SAM" id="Phobius"/>
    </source>
</evidence>
<feature type="transmembrane region" description="Helical" evidence="2">
    <location>
        <begin position="31"/>
        <end position="48"/>
    </location>
</feature>
<keyword evidence="4" id="KW-1185">Reference proteome</keyword>
<comment type="caution">
    <text evidence="3">The sequence shown here is derived from an EMBL/GenBank/DDBJ whole genome shotgun (WGS) entry which is preliminary data.</text>
</comment>
<organism evidence="3 4">
    <name type="scientific">Coemansia thaxteri</name>
    <dbReference type="NCBI Taxonomy" id="2663907"/>
    <lineage>
        <taxon>Eukaryota</taxon>
        <taxon>Fungi</taxon>
        <taxon>Fungi incertae sedis</taxon>
        <taxon>Zoopagomycota</taxon>
        <taxon>Kickxellomycotina</taxon>
        <taxon>Kickxellomycetes</taxon>
        <taxon>Kickxellales</taxon>
        <taxon>Kickxellaceae</taxon>
        <taxon>Coemansia</taxon>
    </lineage>
</organism>
<keyword evidence="2" id="KW-0812">Transmembrane</keyword>
<feature type="compositionally biased region" description="Basic and acidic residues" evidence="1">
    <location>
        <begin position="143"/>
        <end position="152"/>
    </location>
</feature>
<feature type="region of interest" description="Disordered" evidence="1">
    <location>
        <begin position="136"/>
        <end position="165"/>
    </location>
</feature>
<sequence>MSASRVVNFYELLKASIISSGIWTMVTARNALALSTVCAFVVASLALWRQPRRGSLLRRTVGHVLEAGFGGHGASSDCWWGGKPLLPRFVRRLFHTQLPQFATNKEIDMSHGPSPAAEEVTHAPETLDSAAYLRSSQDNGPATEKERVERHIGGGAKRRRRWHRGRRGDMRAVDCVARFRQRPRERGVQADVAIGSGGSTLAASVDRSMEPGGRCSWVAADPVVDVTEPRRYRPTPIGQQRTSSSALSAEDDGGGSGIVVQAGAADSGFSLFSSEAFP</sequence>
<feature type="compositionally biased region" description="Basic residues" evidence="1">
    <location>
        <begin position="156"/>
        <end position="165"/>
    </location>
</feature>
<feature type="region of interest" description="Disordered" evidence="1">
    <location>
        <begin position="229"/>
        <end position="260"/>
    </location>
</feature>
<gene>
    <name evidence="3" type="ORF">H4R26_000140</name>
</gene>
<accession>A0A9W8BJ85</accession>